<feature type="compositionally biased region" description="Basic and acidic residues" evidence="1">
    <location>
        <begin position="93"/>
        <end position="109"/>
    </location>
</feature>
<gene>
    <name evidence="2" type="ORF">GH714_018745</name>
    <name evidence="3" type="ORF">GH714_018819</name>
</gene>
<accession>A0A6A6LPW7</accession>
<dbReference type="EMBL" id="JAAGAX010000009">
    <property type="protein sequence ID" value="KAF2303496.1"/>
    <property type="molecule type" value="Genomic_DNA"/>
</dbReference>
<evidence type="ECO:0000313" key="4">
    <source>
        <dbReference type="Proteomes" id="UP000467840"/>
    </source>
</evidence>
<evidence type="ECO:0000256" key="1">
    <source>
        <dbReference type="SAM" id="MobiDB-lite"/>
    </source>
</evidence>
<evidence type="ECO:0000313" key="3">
    <source>
        <dbReference type="EMBL" id="KAF2303496.1"/>
    </source>
</evidence>
<evidence type="ECO:0000313" key="2">
    <source>
        <dbReference type="EMBL" id="KAF2303482.1"/>
    </source>
</evidence>
<keyword evidence="4" id="KW-1185">Reference proteome</keyword>
<dbReference type="EMBL" id="JAAGAX010000009">
    <property type="protein sequence ID" value="KAF2303482.1"/>
    <property type="molecule type" value="Genomic_DNA"/>
</dbReference>
<feature type="region of interest" description="Disordered" evidence="1">
    <location>
        <begin position="21"/>
        <end position="144"/>
    </location>
</feature>
<sequence>MYNVVGSRQMAWLIFGDFNGTGGPPIHHRTKNMGSGGHRRAQNDEKKVSVAVPMESSSSNEPAGAAKEDSIAETHHLDGYAQKLKNSKPKQKLMAEENAKNSGSAEKKSLVSVPWRVPHNKRGEKHPGFNFDYSPPKTHPPSHN</sequence>
<protein>
    <submittedName>
        <fullName evidence="2">Uncharacterized protein</fullName>
    </submittedName>
</protein>
<proteinExistence type="predicted"/>
<dbReference type="Proteomes" id="UP000467840">
    <property type="component" value="Chromosome 16"/>
</dbReference>
<dbReference type="AlphaFoldDB" id="A0A6A6LPW7"/>
<organism evidence="2 4">
    <name type="scientific">Hevea brasiliensis</name>
    <name type="common">Para rubber tree</name>
    <name type="synonym">Siphonia brasiliensis</name>
    <dbReference type="NCBI Taxonomy" id="3981"/>
    <lineage>
        <taxon>Eukaryota</taxon>
        <taxon>Viridiplantae</taxon>
        <taxon>Streptophyta</taxon>
        <taxon>Embryophyta</taxon>
        <taxon>Tracheophyta</taxon>
        <taxon>Spermatophyta</taxon>
        <taxon>Magnoliopsida</taxon>
        <taxon>eudicotyledons</taxon>
        <taxon>Gunneridae</taxon>
        <taxon>Pentapetalae</taxon>
        <taxon>rosids</taxon>
        <taxon>fabids</taxon>
        <taxon>Malpighiales</taxon>
        <taxon>Euphorbiaceae</taxon>
        <taxon>Crotonoideae</taxon>
        <taxon>Micrandreae</taxon>
        <taxon>Hevea</taxon>
    </lineage>
</organism>
<dbReference type="PANTHER" id="PTHR34961:SF1">
    <property type="entry name" value="ROOT MERISTEM GROWTH FACTOR 10"/>
    <property type="match status" value="1"/>
</dbReference>
<dbReference type="PANTHER" id="PTHR34961">
    <property type="entry name" value="TRANSMEMBRANE PROTEIN"/>
    <property type="match status" value="1"/>
</dbReference>
<feature type="compositionally biased region" description="Basic and acidic residues" evidence="1">
    <location>
        <begin position="66"/>
        <end position="78"/>
    </location>
</feature>
<comment type="caution">
    <text evidence="2">The sequence shown here is derived from an EMBL/GenBank/DDBJ whole genome shotgun (WGS) entry which is preliminary data.</text>
</comment>
<name>A0A6A6LPW7_HEVBR</name>
<dbReference type="InterPro" id="IPR053313">
    <property type="entry name" value="RGF"/>
</dbReference>
<reference evidence="2 4" key="1">
    <citation type="journal article" date="2020" name="Mol. Plant">
        <title>The Chromosome-Based Rubber Tree Genome Provides New Insights into Spurge Genome Evolution and Rubber Biosynthesis.</title>
        <authorList>
            <person name="Liu J."/>
            <person name="Shi C."/>
            <person name="Shi C.C."/>
            <person name="Li W."/>
            <person name="Zhang Q.J."/>
            <person name="Zhang Y."/>
            <person name="Li K."/>
            <person name="Lu H.F."/>
            <person name="Shi C."/>
            <person name="Zhu S.T."/>
            <person name="Xiao Z.Y."/>
            <person name="Nan H."/>
            <person name="Yue Y."/>
            <person name="Zhu X.G."/>
            <person name="Wu Y."/>
            <person name="Hong X.N."/>
            <person name="Fan G.Y."/>
            <person name="Tong Y."/>
            <person name="Zhang D."/>
            <person name="Mao C.L."/>
            <person name="Liu Y.L."/>
            <person name="Hao S.J."/>
            <person name="Liu W.Q."/>
            <person name="Lv M.Q."/>
            <person name="Zhang H.B."/>
            <person name="Liu Y."/>
            <person name="Hu-Tang G.R."/>
            <person name="Wang J.P."/>
            <person name="Wang J.H."/>
            <person name="Sun Y.H."/>
            <person name="Ni S.B."/>
            <person name="Chen W.B."/>
            <person name="Zhang X.C."/>
            <person name="Jiao Y.N."/>
            <person name="Eichler E.E."/>
            <person name="Li G.H."/>
            <person name="Liu X."/>
            <person name="Gao L.Z."/>
        </authorList>
    </citation>
    <scope>NUCLEOTIDE SEQUENCE [LARGE SCALE GENOMIC DNA]</scope>
    <source>
        <strain evidence="4">cv. GT1</strain>
        <tissue evidence="2">Leaf</tissue>
    </source>
</reference>